<evidence type="ECO:0000313" key="2">
    <source>
        <dbReference type="EMBL" id="MFB9624414.1"/>
    </source>
</evidence>
<dbReference type="EMBL" id="JBHMBW010000012">
    <property type="protein sequence ID" value="MFB9624414.1"/>
    <property type="molecule type" value="Genomic_DNA"/>
</dbReference>
<evidence type="ECO:0000256" key="1">
    <source>
        <dbReference type="SAM" id="SignalP"/>
    </source>
</evidence>
<comment type="caution">
    <text evidence="2">The sequence shown here is derived from an EMBL/GenBank/DDBJ whole genome shotgun (WGS) entry which is preliminary data.</text>
</comment>
<dbReference type="InterPro" id="IPR011042">
    <property type="entry name" value="6-blade_b-propeller_TolB-like"/>
</dbReference>
<evidence type="ECO:0000313" key="3">
    <source>
        <dbReference type="Proteomes" id="UP001589532"/>
    </source>
</evidence>
<sequence length="315" mass="34072">MIAKIAIALSLTLPGGYAGPATLSVAARADLVLPATTGMKYREKTGDPVRLAAYGLGTKRTYLRSATGDAFALEQSLSEVSVSPGGRLAAGVPRSYRSGYDSLIVTDRTTGASSRIRTVRKPMTASYASWSRDGRRVALTVEQKESGTWRVLGFTVVDVAARSARTVRVTGLSRKAGFWWSPDGNLVSMYGTGLRVYRPSDGAVMRTYAGVGLPTGPEDPFSPSGRRLTTWCPSRFKEQLCLVDPATGKIAQRVNTRPEALFGWWDESHVIAVMARGTAYRLAVLDLSGKETRVLAEVPRTAWASDLWLSFSRVS</sequence>
<reference evidence="2 3" key="1">
    <citation type="submission" date="2024-09" db="EMBL/GenBank/DDBJ databases">
        <authorList>
            <person name="Sun Q."/>
            <person name="Mori K."/>
        </authorList>
    </citation>
    <scope>NUCLEOTIDE SEQUENCE [LARGE SCALE GENOMIC DNA]</scope>
    <source>
        <strain evidence="2 3">JCM 3143</strain>
    </source>
</reference>
<dbReference type="InterPro" id="IPR011044">
    <property type="entry name" value="Quino_amine_DH_bsu"/>
</dbReference>
<keyword evidence="1" id="KW-0732">Signal</keyword>
<gene>
    <name evidence="2" type="ORF">ACFFSA_15120</name>
</gene>
<dbReference type="Gene3D" id="2.120.10.30">
    <property type="entry name" value="TolB, C-terminal domain"/>
    <property type="match status" value="1"/>
</dbReference>
<dbReference type="SUPFAM" id="SSF50969">
    <property type="entry name" value="YVTN repeat-like/Quinoprotein amine dehydrogenase"/>
    <property type="match status" value="1"/>
</dbReference>
<keyword evidence="3" id="KW-1185">Reference proteome</keyword>
<proteinExistence type="predicted"/>
<accession>A0ABV5S060</accession>
<protein>
    <submittedName>
        <fullName evidence="2">Uncharacterized protein</fullName>
    </submittedName>
</protein>
<feature type="signal peptide" evidence="1">
    <location>
        <begin position="1"/>
        <end position="18"/>
    </location>
</feature>
<name>A0ABV5S060_9ACTN</name>
<organism evidence="2 3">
    <name type="scientific">Nonomuraea helvata</name>
    <dbReference type="NCBI Taxonomy" id="37484"/>
    <lineage>
        <taxon>Bacteria</taxon>
        <taxon>Bacillati</taxon>
        <taxon>Actinomycetota</taxon>
        <taxon>Actinomycetes</taxon>
        <taxon>Streptosporangiales</taxon>
        <taxon>Streptosporangiaceae</taxon>
        <taxon>Nonomuraea</taxon>
    </lineage>
</organism>
<dbReference type="RefSeq" id="WP_378520800.1">
    <property type="nucleotide sequence ID" value="NZ_JBHMBW010000012.1"/>
</dbReference>
<dbReference type="Proteomes" id="UP001589532">
    <property type="component" value="Unassembled WGS sequence"/>
</dbReference>
<feature type="chain" id="PRO_5046279233" evidence="1">
    <location>
        <begin position="19"/>
        <end position="315"/>
    </location>
</feature>